<feature type="non-terminal residue" evidence="2">
    <location>
        <position position="1"/>
    </location>
</feature>
<feature type="compositionally biased region" description="Low complexity" evidence="1">
    <location>
        <begin position="1"/>
        <end position="27"/>
    </location>
</feature>
<dbReference type="Proteomes" id="UP000789739">
    <property type="component" value="Unassembled WGS sequence"/>
</dbReference>
<gene>
    <name evidence="2" type="ORF">PBRASI_LOCUS9314</name>
</gene>
<evidence type="ECO:0000313" key="2">
    <source>
        <dbReference type="EMBL" id="CAG8632157.1"/>
    </source>
</evidence>
<dbReference type="AlphaFoldDB" id="A0A9N9GWR9"/>
<reference evidence="2" key="1">
    <citation type="submission" date="2021-06" db="EMBL/GenBank/DDBJ databases">
        <authorList>
            <person name="Kallberg Y."/>
            <person name="Tangrot J."/>
            <person name="Rosling A."/>
        </authorList>
    </citation>
    <scope>NUCLEOTIDE SEQUENCE</scope>
    <source>
        <strain evidence="2">BR232B</strain>
    </source>
</reference>
<evidence type="ECO:0000256" key="1">
    <source>
        <dbReference type="SAM" id="MobiDB-lite"/>
    </source>
</evidence>
<keyword evidence="3" id="KW-1185">Reference proteome</keyword>
<comment type="caution">
    <text evidence="2">The sequence shown here is derived from an EMBL/GenBank/DDBJ whole genome shotgun (WGS) entry which is preliminary data.</text>
</comment>
<sequence>MSTWFSPSRPSTTNNATTTNNCNSQTSQVPSTISTQVNKQQTSYAKINNNKHKSNVCSLADNLNHEQFHTLSTYSNVLKSANSVETTESMFPNFLTSYMARPRFVDVHNRNKNPSVFSDSTNTAVVCDPEERTTNCFKRELVTSVERPFTTLSKKLDRIVGLLERIDVKVNDCKSCKSGSNADVGAKRQLCTMMYKPNADMTKEQLKDILQDDIMADVVVKLQECLEKIASGHYQKLYREIVAIKNAPLQEIITESTKNRHLLETLLEKLQSTNFQATICEKVSEQSVFSQYVRQRKVKDELLECTMPLAAAHNNVSTTDIYSNNIDCLMEATEANTNLTRDAARRCSISQALPLLDEIDHNKSKIKRLKRKLVFDDESLRTTMP</sequence>
<protein>
    <submittedName>
        <fullName evidence="2">1892_t:CDS:1</fullName>
    </submittedName>
</protein>
<accession>A0A9N9GWR9</accession>
<evidence type="ECO:0000313" key="3">
    <source>
        <dbReference type="Proteomes" id="UP000789739"/>
    </source>
</evidence>
<dbReference type="OrthoDB" id="10436354at2759"/>
<dbReference type="EMBL" id="CAJVPI010001964">
    <property type="protein sequence ID" value="CAG8632157.1"/>
    <property type="molecule type" value="Genomic_DNA"/>
</dbReference>
<proteinExistence type="predicted"/>
<feature type="region of interest" description="Disordered" evidence="1">
    <location>
        <begin position="1"/>
        <end position="33"/>
    </location>
</feature>
<name>A0A9N9GWR9_9GLOM</name>
<organism evidence="2 3">
    <name type="scientific">Paraglomus brasilianum</name>
    <dbReference type="NCBI Taxonomy" id="144538"/>
    <lineage>
        <taxon>Eukaryota</taxon>
        <taxon>Fungi</taxon>
        <taxon>Fungi incertae sedis</taxon>
        <taxon>Mucoromycota</taxon>
        <taxon>Glomeromycotina</taxon>
        <taxon>Glomeromycetes</taxon>
        <taxon>Paraglomerales</taxon>
        <taxon>Paraglomeraceae</taxon>
        <taxon>Paraglomus</taxon>
    </lineage>
</organism>